<dbReference type="Proteomes" id="UP000008909">
    <property type="component" value="Unassembled WGS sequence"/>
</dbReference>
<name>G7YGI7_CLOSI</name>
<protein>
    <submittedName>
        <fullName evidence="2">Uncharacterized protein</fullName>
    </submittedName>
</protein>
<reference evidence="2" key="1">
    <citation type="journal article" date="2011" name="Genome Biol.">
        <title>The draft genome of the carcinogenic human liver fluke Clonorchis sinensis.</title>
        <authorList>
            <person name="Wang X."/>
            <person name="Chen W."/>
            <person name="Huang Y."/>
            <person name="Sun J."/>
            <person name="Men J."/>
            <person name="Liu H."/>
            <person name="Luo F."/>
            <person name="Guo L."/>
            <person name="Lv X."/>
            <person name="Deng C."/>
            <person name="Zhou C."/>
            <person name="Fan Y."/>
            <person name="Li X."/>
            <person name="Huang L."/>
            <person name="Hu Y."/>
            <person name="Liang C."/>
            <person name="Hu X."/>
            <person name="Xu J."/>
            <person name="Yu X."/>
        </authorList>
    </citation>
    <scope>NUCLEOTIDE SEQUENCE [LARGE SCALE GENOMIC DNA]</scope>
    <source>
        <strain evidence="2">Henan</strain>
    </source>
</reference>
<proteinExistence type="predicted"/>
<evidence type="ECO:0000313" key="3">
    <source>
        <dbReference type="Proteomes" id="UP000008909"/>
    </source>
</evidence>
<gene>
    <name evidence="2" type="ORF">CLF_107290</name>
</gene>
<reference key="2">
    <citation type="submission" date="2011-10" db="EMBL/GenBank/DDBJ databases">
        <title>The genome and transcriptome sequence of Clonorchis sinensis provide insights into the carcinogenic liver fluke.</title>
        <authorList>
            <person name="Wang X."/>
            <person name="Huang Y."/>
            <person name="Chen W."/>
            <person name="Liu H."/>
            <person name="Guo L."/>
            <person name="Chen Y."/>
            <person name="Luo F."/>
            <person name="Zhou W."/>
            <person name="Sun J."/>
            <person name="Mao Q."/>
            <person name="Liang P."/>
            <person name="Zhou C."/>
            <person name="Tian Y."/>
            <person name="Men J."/>
            <person name="Lv X."/>
            <person name="Huang L."/>
            <person name="Zhou J."/>
            <person name="Hu Y."/>
            <person name="Li R."/>
            <person name="Zhang F."/>
            <person name="Lei H."/>
            <person name="Li X."/>
            <person name="Hu X."/>
            <person name="Liang C."/>
            <person name="Xu J."/>
            <person name="Wu Z."/>
            <person name="Yu X."/>
        </authorList>
    </citation>
    <scope>NUCLEOTIDE SEQUENCE</scope>
    <source>
        <strain>Henan</strain>
    </source>
</reference>
<dbReference type="AlphaFoldDB" id="G7YGI7"/>
<sequence length="242" mass="27468">NWNQCTSPKKRNLTQHQQSTLIAEKLKSCLLTMPHHPILVQTQAVTWIFLYDNSALTHIICTGEMRERLHVTTTGFIFSTNSRSPQKYTLIPSNSNHDGAGRNIKYQIPKSLKNDGDHWWMEMIQEIEEAFAASNNRTLSADSLNWRKMTGASETICEEDGMAIHSQSSYRAPLEEPNEPKCNTQTSPQSPEEIQAKYHSSYRPGWSVPRTIILKDSNISVGTNASLPYNHKVCLIIVKDLK</sequence>
<accession>G7YGI7</accession>
<feature type="non-terminal residue" evidence="2">
    <location>
        <position position="1"/>
    </location>
</feature>
<dbReference type="EMBL" id="DF143236">
    <property type="protein sequence ID" value="GAA52070.1"/>
    <property type="molecule type" value="Genomic_DNA"/>
</dbReference>
<keyword evidence="3" id="KW-1185">Reference proteome</keyword>
<feature type="compositionally biased region" description="Polar residues" evidence="1">
    <location>
        <begin position="181"/>
        <end position="192"/>
    </location>
</feature>
<evidence type="ECO:0000313" key="2">
    <source>
        <dbReference type="EMBL" id="GAA52070.1"/>
    </source>
</evidence>
<feature type="region of interest" description="Disordered" evidence="1">
    <location>
        <begin position="171"/>
        <end position="195"/>
    </location>
</feature>
<evidence type="ECO:0000256" key="1">
    <source>
        <dbReference type="SAM" id="MobiDB-lite"/>
    </source>
</evidence>
<organism evidence="2 3">
    <name type="scientific">Clonorchis sinensis</name>
    <name type="common">Chinese liver fluke</name>
    <dbReference type="NCBI Taxonomy" id="79923"/>
    <lineage>
        <taxon>Eukaryota</taxon>
        <taxon>Metazoa</taxon>
        <taxon>Spiralia</taxon>
        <taxon>Lophotrochozoa</taxon>
        <taxon>Platyhelminthes</taxon>
        <taxon>Trematoda</taxon>
        <taxon>Digenea</taxon>
        <taxon>Opisthorchiida</taxon>
        <taxon>Opisthorchiata</taxon>
        <taxon>Opisthorchiidae</taxon>
        <taxon>Clonorchis</taxon>
    </lineage>
</organism>